<sequence>MRKNEGRRKLEKHQYGRIPKRKKALEVFQEYDVLQAPTSDPSQQHRGLMTGFMKIKEVDHDPGIIQELDSSTTSASENGVPHPSTTAITLTPDERVQQLLQTMVTPVFLQYQMVVTENWLGIRRVKPDGRRTRLRASLITIQRDAGLGL</sequence>
<protein>
    <submittedName>
        <fullName evidence="2">Uncharacterized protein</fullName>
    </submittedName>
</protein>
<accession>A0A8J4YC44</accession>
<dbReference type="Proteomes" id="UP000770661">
    <property type="component" value="Unassembled WGS sequence"/>
</dbReference>
<dbReference type="AlphaFoldDB" id="A0A8J4YC44"/>
<name>A0A8J4YC44_CHIOP</name>
<feature type="compositionally biased region" description="Polar residues" evidence="1">
    <location>
        <begin position="68"/>
        <end position="86"/>
    </location>
</feature>
<dbReference type="EMBL" id="JACEEZ010013404">
    <property type="protein sequence ID" value="KAG0720129.1"/>
    <property type="molecule type" value="Genomic_DNA"/>
</dbReference>
<organism evidence="2 3">
    <name type="scientific">Chionoecetes opilio</name>
    <name type="common">Atlantic snow crab</name>
    <name type="synonym">Cancer opilio</name>
    <dbReference type="NCBI Taxonomy" id="41210"/>
    <lineage>
        <taxon>Eukaryota</taxon>
        <taxon>Metazoa</taxon>
        <taxon>Ecdysozoa</taxon>
        <taxon>Arthropoda</taxon>
        <taxon>Crustacea</taxon>
        <taxon>Multicrustacea</taxon>
        <taxon>Malacostraca</taxon>
        <taxon>Eumalacostraca</taxon>
        <taxon>Eucarida</taxon>
        <taxon>Decapoda</taxon>
        <taxon>Pleocyemata</taxon>
        <taxon>Brachyura</taxon>
        <taxon>Eubrachyura</taxon>
        <taxon>Majoidea</taxon>
        <taxon>Majidae</taxon>
        <taxon>Chionoecetes</taxon>
    </lineage>
</organism>
<reference evidence="2" key="1">
    <citation type="submission" date="2020-07" db="EMBL/GenBank/DDBJ databases">
        <title>The High-quality genome of the commercially important snow crab, Chionoecetes opilio.</title>
        <authorList>
            <person name="Jeong J.-H."/>
            <person name="Ryu S."/>
        </authorList>
    </citation>
    <scope>NUCLEOTIDE SEQUENCE</scope>
    <source>
        <strain evidence="2">MADBK_172401_WGS</strain>
        <tissue evidence="2">Digestive gland</tissue>
    </source>
</reference>
<proteinExistence type="predicted"/>
<comment type="caution">
    <text evidence="2">The sequence shown here is derived from an EMBL/GenBank/DDBJ whole genome shotgun (WGS) entry which is preliminary data.</text>
</comment>
<evidence type="ECO:0000313" key="2">
    <source>
        <dbReference type="EMBL" id="KAG0720129.1"/>
    </source>
</evidence>
<evidence type="ECO:0000256" key="1">
    <source>
        <dbReference type="SAM" id="MobiDB-lite"/>
    </source>
</evidence>
<keyword evidence="3" id="KW-1185">Reference proteome</keyword>
<evidence type="ECO:0000313" key="3">
    <source>
        <dbReference type="Proteomes" id="UP000770661"/>
    </source>
</evidence>
<gene>
    <name evidence="2" type="ORF">GWK47_006963</name>
</gene>
<feature type="region of interest" description="Disordered" evidence="1">
    <location>
        <begin position="66"/>
        <end position="86"/>
    </location>
</feature>